<reference evidence="3" key="1">
    <citation type="journal article" date="2016" name="Environ. Microbiol.">
        <title>The complete genome of a viable archaeum isolated from 123-million-year-old rock salt.</title>
        <authorList>
            <person name="Jaakkola S.T."/>
            <person name="Pfeiffer F."/>
            <person name="Ravantti J.J."/>
            <person name="Guo Q."/>
            <person name="Liu Y."/>
            <person name="Chen X."/>
            <person name="Ma H."/>
            <person name="Yang C."/>
            <person name="Oksanen H.M."/>
            <person name="Bamford D.H."/>
        </authorList>
    </citation>
    <scope>NUCLEOTIDE SEQUENCE</scope>
    <source>
        <strain evidence="3">JI20-1</strain>
    </source>
</reference>
<accession>A0A0U5GXG8</accession>
<name>A0A0U5GXG8_9EURY</name>
<protein>
    <recommendedName>
        <fullName evidence="1">Ribonuclease R winged-helix domain-containing protein</fullName>
    </recommendedName>
</protein>
<dbReference type="GeneID" id="26657887"/>
<dbReference type="EMBL" id="LN831302">
    <property type="protein sequence ID" value="CQH46035.1"/>
    <property type="molecule type" value="Genomic_DNA"/>
</dbReference>
<evidence type="ECO:0000313" key="2">
    <source>
        <dbReference type="EMBL" id="CQH46035.1"/>
    </source>
</evidence>
<keyword evidence="3" id="KW-1185">Reference proteome</keyword>
<feature type="domain" description="Ribonuclease R winged-helix" evidence="1">
    <location>
        <begin position="27"/>
        <end position="74"/>
    </location>
</feature>
<evidence type="ECO:0000313" key="3">
    <source>
        <dbReference type="Proteomes" id="UP000066737"/>
    </source>
</evidence>
<evidence type="ECO:0000259" key="1">
    <source>
        <dbReference type="Pfam" id="PF08461"/>
    </source>
</evidence>
<organism evidence="2 3">
    <name type="scientific">Halobacterium hubeiense</name>
    <dbReference type="NCBI Taxonomy" id="1407499"/>
    <lineage>
        <taxon>Archaea</taxon>
        <taxon>Methanobacteriati</taxon>
        <taxon>Methanobacteriota</taxon>
        <taxon>Stenosarchaea group</taxon>
        <taxon>Halobacteria</taxon>
        <taxon>Halobacteriales</taxon>
        <taxon>Halobacteriaceae</taxon>
        <taxon>Halobacterium</taxon>
    </lineage>
</organism>
<sequence length="106" mass="11983">MSPGRDEAGRFEETITEQDVLKVFDYEDDRVLTATEVAEGLRRFGKQITAEGVRNRLEKMSDEGLVSRKKLGARAVGWWAEVAPELEAKTAKTVEKRNTTSNWDPL</sequence>
<dbReference type="InterPro" id="IPR013668">
    <property type="entry name" value="RNase_R_HTH_12"/>
</dbReference>
<dbReference type="RefSeq" id="WP_059055339.1">
    <property type="nucleotide sequence ID" value="NZ_LN831302.1"/>
</dbReference>
<dbReference type="Pfam" id="PF08461">
    <property type="entry name" value="WHD_RNase_R"/>
    <property type="match status" value="1"/>
</dbReference>
<proteinExistence type="predicted"/>
<dbReference type="KEGG" id="hhb:Hhub_1188"/>
<gene>
    <name evidence="2" type="ORF">HHUB_1188</name>
</gene>
<dbReference type="AlphaFoldDB" id="A0A0U5GXG8"/>
<dbReference type="Proteomes" id="UP000066737">
    <property type="component" value="Chromosome I"/>
</dbReference>
<dbReference type="OrthoDB" id="256477at2157"/>
<dbReference type="STRING" id="1407499.HHUB_1188"/>